<dbReference type="InterPro" id="IPR036388">
    <property type="entry name" value="WH-like_DNA-bd_sf"/>
</dbReference>
<dbReference type="RefSeq" id="WP_262565852.1">
    <property type="nucleotide sequence ID" value="NZ_JAPFCC010000001.1"/>
</dbReference>
<comment type="caution">
    <text evidence="1">The sequence shown here is derived from an EMBL/GenBank/DDBJ whole genome shotgun (WGS) entry which is preliminary data.</text>
</comment>
<accession>A0ABT3N3E4</accession>
<dbReference type="Gene3D" id="3.30.420.40">
    <property type="match status" value="2"/>
</dbReference>
<name>A0ABT3N3E4_9GAMM</name>
<dbReference type="InterPro" id="IPR036390">
    <property type="entry name" value="WH_DNA-bd_sf"/>
</dbReference>
<dbReference type="PANTHER" id="PTHR18964">
    <property type="entry name" value="ROK (REPRESSOR, ORF, KINASE) FAMILY"/>
    <property type="match status" value="1"/>
</dbReference>
<dbReference type="SUPFAM" id="SSF46785">
    <property type="entry name" value="Winged helix' DNA-binding domain"/>
    <property type="match status" value="1"/>
</dbReference>
<proteinExistence type="predicted"/>
<dbReference type="InterPro" id="IPR043129">
    <property type="entry name" value="ATPase_NBD"/>
</dbReference>
<dbReference type="Pfam" id="PF00480">
    <property type="entry name" value="ROK"/>
    <property type="match status" value="1"/>
</dbReference>
<dbReference type="EMBL" id="JAPFCC010000001">
    <property type="protein sequence ID" value="MCW7556140.1"/>
    <property type="molecule type" value="Genomic_DNA"/>
</dbReference>
<gene>
    <name evidence="1" type="ORF">NX722_26635</name>
</gene>
<reference evidence="1 2" key="1">
    <citation type="submission" date="2022-10" db="EMBL/GenBank/DDBJ databases">
        <title>High-quality genome sequences of two octocoral-associated bacteria, Endozoicomonas euniceicola EF212 and Endozoicomonas gorgoniicola PS125.</title>
        <authorList>
            <person name="Chiou Y.-J."/>
            <person name="Chen Y.-H."/>
        </authorList>
    </citation>
    <scope>NUCLEOTIDE SEQUENCE [LARGE SCALE GENOMIC DNA]</scope>
    <source>
        <strain evidence="1 2">PS125</strain>
    </source>
</reference>
<dbReference type="SUPFAM" id="SSF53067">
    <property type="entry name" value="Actin-like ATPase domain"/>
    <property type="match status" value="1"/>
</dbReference>
<evidence type="ECO:0000313" key="2">
    <source>
        <dbReference type="Proteomes" id="UP001209854"/>
    </source>
</evidence>
<organism evidence="1 2">
    <name type="scientific">Endozoicomonas gorgoniicola</name>
    <dbReference type="NCBI Taxonomy" id="1234144"/>
    <lineage>
        <taxon>Bacteria</taxon>
        <taxon>Pseudomonadati</taxon>
        <taxon>Pseudomonadota</taxon>
        <taxon>Gammaproteobacteria</taxon>
        <taxon>Oceanospirillales</taxon>
        <taxon>Endozoicomonadaceae</taxon>
        <taxon>Endozoicomonas</taxon>
    </lineage>
</organism>
<sequence>MDFVKQRNITAVYKTIVNSSGISRVQIARECNLAGGSVTRITRFLLEEGLVHEVEQQASERGRKATSLSSRMEVLQILAARAGRKHIHIGLCDIAGNLLAKHSVLTLGQDQKSLGEQIIRELQSFQKQHAGLINRIAGIGITLPGVIDSAEGVVRFMPHVDVDEWHLVKQVTDSMGIPCYLGNSIAAMALAEHRFGAARGYDNVLYVRVHNGAGLGMILDGRLYEGKNQPVGEIGHIQINPLGNRCYCGNFGCLETEVSNKAIEYQYSDAITKGLAGRLEAGAGITEICQAAESGDELAQNLLRQAASRLGQVLSGSVNLLRPECIVLDGEIFKASQVVLPVIERCLDTQTVSVGGSSKIILRTSQLGNNQWFGGFSLVRRALLERGLLMQVVSG</sequence>
<evidence type="ECO:0000313" key="1">
    <source>
        <dbReference type="EMBL" id="MCW7556140.1"/>
    </source>
</evidence>
<keyword evidence="2" id="KW-1185">Reference proteome</keyword>
<dbReference type="Gene3D" id="1.10.10.10">
    <property type="entry name" value="Winged helix-like DNA-binding domain superfamily/Winged helix DNA-binding domain"/>
    <property type="match status" value="1"/>
</dbReference>
<dbReference type="PANTHER" id="PTHR18964:SF175">
    <property type="entry name" value="N-ACETYLGLUCOSAMINE REPRESSOR"/>
    <property type="match status" value="1"/>
</dbReference>
<protein>
    <submittedName>
        <fullName evidence="1">ROK family protein</fullName>
    </submittedName>
</protein>
<dbReference type="InterPro" id="IPR000600">
    <property type="entry name" value="ROK"/>
</dbReference>
<dbReference type="Proteomes" id="UP001209854">
    <property type="component" value="Unassembled WGS sequence"/>
</dbReference>